<keyword evidence="3" id="KW-0804">Transcription</keyword>
<dbReference type="Pfam" id="PF13181">
    <property type="entry name" value="TPR_8"/>
    <property type="match status" value="1"/>
</dbReference>
<dbReference type="InterPro" id="IPR018060">
    <property type="entry name" value="HTH_AraC"/>
</dbReference>
<sequence length="341" mass="38928">MSREKAIPYANEAESIIISENHISYRPIISTIKADIYSNLGQSDNAEESYRTALSYERYAEPAVVSLICLRYGRLCEEKGLYEKASCLYGKGIRTSIENGNMELRSELFLRLATVEDSLGNGESALENYRKYFVSSDMSREWELNDLRMSYQRISHEHEIQSKELALLKANRRTLFIASGLVIFAILCASLIALYGKQRKTYRILVDQYQAYLQKTSDKTAAQSQEGDTALCETIEKMMKEEKIFLRKNLTLESMATEAGTNRTYLSKTVNSFSGKNFNSYVDSYRIREAVRIIEESPKEAVFKQIAEAVGYNSVPVFYKAFSKETGLAPGKYRDELLRRA</sequence>
<keyword evidence="2" id="KW-0238">DNA-binding</keyword>
<protein>
    <submittedName>
        <fullName evidence="6">Helix-turn-helix transcriptional regulator</fullName>
    </submittedName>
</protein>
<reference evidence="6" key="1">
    <citation type="submission" date="2020-10" db="EMBL/GenBank/DDBJ databases">
        <authorList>
            <person name="Gilroy R."/>
        </authorList>
    </citation>
    <scope>NUCLEOTIDE SEQUENCE</scope>
    <source>
        <strain evidence="6">10037</strain>
    </source>
</reference>
<evidence type="ECO:0000256" key="1">
    <source>
        <dbReference type="ARBA" id="ARBA00023015"/>
    </source>
</evidence>
<dbReference type="EMBL" id="JADIME010000038">
    <property type="protein sequence ID" value="MBO8465083.1"/>
    <property type="molecule type" value="Genomic_DNA"/>
</dbReference>
<comment type="caution">
    <text evidence="6">The sequence shown here is derived from an EMBL/GenBank/DDBJ whole genome shotgun (WGS) entry which is preliminary data.</text>
</comment>
<gene>
    <name evidence="6" type="ORF">IAB93_03695</name>
</gene>
<dbReference type="PROSITE" id="PS01124">
    <property type="entry name" value="HTH_ARAC_FAMILY_2"/>
    <property type="match status" value="1"/>
</dbReference>
<dbReference type="SUPFAM" id="SSF46689">
    <property type="entry name" value="Homeodomain-like"/>
    <property type="match status" value="1"/>
</dbReference>
<keyword evidence="4" id="KW-1133">Transmembrane helix</keyword>
<dbReference type="PANTHER" id="PTHR43280">
    <property type="entry name" value="ARAC-FAMILY TRANSCRIPTIONAL REGULATOR"/>
    <property type="match status" value="1"/>
</dbReference>
<keyword evidence="4" id="KW-0812">Transmembrane</keyword>
<accession>A0A9D9I3A2</accession>
<evidence type="ECO:0000256" key="2">
    <source>
        <dbReference type="ARBA" id="ARBA00023125"/>
    </source>
</evidence>
<dbReference type="Gene3D" id="1.25.40.10">
    <property type="entry name" value="Tetratricopeptide repeat domain"/>
    <property type="match status" value="1"/>
</dbReference>
<organism evidence="6 7">
    <name type="scientific">Candidatus Merdivivens pullistercoris</name>
    <dbReference type="NCBI Taxonomy" id="2840873"/>
    <lineage>
        <taxon>Bacteria</taxon>
        <taxon>Pseudomonadati</taxon>
        <taxon>Bacteroidota</taxon>
        <taxon>Bacteroidia</taxon>
        <taxon>Bacteroidales</taxon>
        <taxon>Muribaculaceae</taxon>
        <taxon>Muribaculaceae incertae sedis</taxon>
        <taxon>Candidatus Merdivivens</taxon>
    </lineage>
</organism>
<evidence type="ECO:0000256" key="4">
    <source>
        <dbReference type="SAM" id="Phobius"/>
    </source>
</evidence>
<dbReference type="AlphaFoldDB" id="A0A9D9I3A2"/>
<evidence type="ECO:0000313" key="7">
    <source>
        <dbReference type="Proteomes" id="UP000823597"/>
    </source>
</evidence>
<dbReference type="SMART" id="SM00342">
    <property type="entry name" value="HTH_ARAC"/>
    <property type="match status" value="1"/>
</dbReference>
<keyword evidence="4" id="KW-0472">Membrane</keyword>
<feature type="transmembrane region" description="Helical" evidence="4">
    <location>
        <begin position="175"/>
        <end position="195"/>
    </location>
</feature>
<evidence type="ECO:0000313" key="6">
    <source>
        <dbReference type="EMBL" id="MBO8465083.1"/>
    </source>
</evidence>
<dbReference type="PANTHER" id="PTHR43280:SF29">
    <property type="entry name" value="ARAC-FAMILY TRANSCRIPTIONAL REGULATOR"/>
    <property type="match status" value="1"/>
</dbReference>
<dbReference type="GO" id="GO:0043565">
    <property type="term" value="F:sequence-specific DNA binding"/>
    <property type="evidence" value="ECO:0007669"/>
    <property type="project" value="InterPro"/>
</dbReference>
<dbReference type="GO" id="GO:0003700">
    <property type="term" value="F:DNA-binding transcription factor activity"/>
    <property type="evidence" value="ECO:0007669"/>
    <property type="project" value="InterPro"/>
</dbReference>
<dbReference type="Pfam" id="PF12833">
    <property type="entry name" value="HTH_18"/>
    <property type="match status" value="1"/>
</dbReference>
<proteinExistence type="predicted"/>
<dbReference type="InterPro" id="IPR019734">
    <property type="entry name" value="TPR_rpt"/>
</dbReference>
<evidence type="ECO:0000259" key="5">
    <source>
        <dbReference type="PROSITE" id="PS01124"/>
    </source>
</evidence>
<dbReference type="InterPro" id="IPR011990">
    <property type="entry name" value="TPR-like_helical_dom_sf"/>
</dbReference>
<dbReference type="PROSITE" id="PS00041">
    <property type="entry name" value="HTH_ARAC_FAMILY_1"/>
    <property type="match status" value="1"/>
</dbReference>
<reference evidence="6" key="2">
    <citation type="journal article" date="2021" name="PeerJ">
        <title>Extensive microbial diversity within the chicken gut microbiome revealed by metagenomics and culture.</title>
        <authorList>
            <person name="Gilroy R."/>
            <person name="Ravi A."/>
            <person name="Getino M."/>
            <person name="Pursley I."/>
            <person name="Horton D.L."/>
            <person name="Alikhan N.F."/>
            <person name="Baker D."/>
            <person name="Gharbi K."/>
            <person name="Hall N."/>
            <person name="Watson M."/>
            <person name="Adriaenssens E.M."/>
            <person name="Foster-Nyarko E."/>
            <person name="Jarju S."/>
            <person name="Secka A."/>
            <person name="Antonio M."/>
            <person name="Oren A."/>
            <person name="Chaudhuri R.R."/>
            <person name="La Ragione R."/>
            <person name="Hildebrand F."/>
            <person name="Pallen M.J."/>
        </authorList>
    </citation>
    <scope>NUCLEOTIDE SEQUENCE</scope>
    <source>
        <strain evidence="6">10037</strain>
    </source>
</reference>
<dbReference type="InterPro" id="IPR018062">
    <property type="entry name" value="HTH_AraC-typ_CS"/>
</dbReference>
<feature type="domain" description="HTH araC/xylS-type" evidence="5">
    <location>
        <begin position="229"/>
        <end position="336"/>
    </location>
</feature>
<keyword evidence="1" id="KW-0805">Transcription regulation</keyword>
<dbReference type="InterPro" id="IPR009057">
    <property type="entry name" value="Homeodomain-like_sf"/>
</dbReference>
<dbReference type="Gene3D" id="1.10.10.60">
    <property type="entry name" value="Homeodomain-like"/>
    <property type="match status" value="2"/>
</dbReference>
<dbReference type="Proteomes" id="UP000823597">
    <property type="component" value="Unassembled WGS sequence"/>
</dbReference>
<dbReference type="SUPFAM" id="SSF48452">
    <property type="entry name" value="TPR-like"/>
    <property type="match status" value="1"/>
</dbReference>
<evidence type="ECO:0000256" key="3">
    <source>
        <dbReference type="ARBA" id="ARBA00023163"/>
    </source>
</evidence>
<name>A0A9D9I3A2_9BACT</name>